<accession>A0A654LZ38</accession>
<dbReference type="GO" id="GO:0005886">
    <property type="term" value="C:plasma membrane"/>
    <property type="evidence" value="ECO:0007669"/>
    <property type="project" value="TreeGrafter"/>
</dbReference>
<dbReference type="EMBL" id="CP012850">
    <property type="protein sequence ID" value="ALI35603.1"/>
    <property type="molecule type" value="Genomic_DNA"/>
</dbReference>
<feature type="transmembrane region" description="Helical" evidence="5">
    <location>
        <begin position="311"/>
        <end position="331"/>
    </location>
</feature>
<keyword evidence="8" id="KW-1185">Reference proteome</keyword>
<feature type="transmembrane region" description="Helical" evidence="5">
    <location>
        <begin position="52"/>
        <end position="73"/>
    </location>
</feature>
<feature type="transmembrane region" description="Helical" evidence="5">
    <location>
        <begin position="168"/>
        <end position="188"/>
    </location>
</feature>
<dbReference type="PRINTS" id="PR01036">
    <property type="entry name" value="TCRTETB"/>
</dbReference>
<dbReference type="OrthoDB" id="117970at2157"/>
<dbReference type="Proteomes" id="UP000058925">
    <property type="component" value="Chromosome"/>
</dbReference>
<dbReference type="Gene3D" id="1.20.1250.20">
    <property type="entry name" value="MFS general substrate transporter like domains"/>
    <property type="match status" value="1"/>
</dbReference>
<feature type="transmembrane region" description="Helical" evidence="5">
    <location>
        <begin position="238"/>
        <end position="259"/>
    </location>
</feature>
<dbReference type="PROSITE" id="PS50850">
    <property type="entry name" value="MFS"/>
    <property type="match status" value="1"/>
</dbReference>
<organism evidence="7 8">
    <name type="scientific">Candidatus Nitrosocosmicus oleophilus</name>
    <dbReference type="NCBI Taxonomy" id="1353260"/>
    <lineage>
        <taxon>Archaea</taxon>
        <taxon>Nitrososphaerota</taxon>
        <taxon>Nitrososphaeria</taxon>
        <taxon>Nitrososphaerales</taxon>
        <taxon>Nitrososphaeraceae</taxon>
        <taxon>Candidatus Nitrosocosmicus</taxon>
    </lineage>
</organism>
<evidence type="ECO:0000256" key="2">
    <source>
        <dbReference type="ARBA" id="ARBA00022692"/>
    </source>
</evidence>
<dbReference type="InterPro" id="IPR020846">
    <property type="entry name" value="MFS_dom"/>
</dbReference>
<evidence type="ECO:0000259" key="6">
    <source>
        <dbReference type="PROSITE" id="PS50850"/>
    </source>
</evidence>
<dbReference type="Pfam" id="PF07690">
    <property type="entry name" value="MFS_1"/>
    <property type="match status" value="1"/>
</dbReference>
<dbReference type="CDD" id="cd17504">
    <property type="entry name" value="MFS_MMR_MDR_like"/>
    <property type="match status" value="1"/>
</dbReference>
<dbReference type="PANTHER" id="PTHR23501">
    <property type="entry name" value="MAJOR FACILITATOR SUPERFAMILY"/>
    <property type="match status" value="1"/>
</dbReference>
<evidence type="ECO:0000256" key="3">
    <source>
        <dbReference type="ARBA" id="ARBA00022989"/>
    </source>
</evidence>
<dbReference type="InterPro" id="IPR011701">
    <property type="entry name" value="MFS"/>
</dbReference>
<feature type="transmembrane region" description="Helical" evidence="5">
    <location>
        <begin position="351"/>
        <end position="372"/>
    </location>
</feature>
<evidence type="ECO:0000256" key="5">
    <source>
        <dbReference type="SAM" id="Phobius"/>
    </source>
</evidence>
<protein>
    <submittedName>
        <fullName evidence="7">Multidrug resistance protein 3</fullName>
    </submittedName>
</protein>
<dbReference type="SUPFAM" id="SSF103473">
    <property type="entry name" value="MFS general substrate transporter"/>
    <property type="match status" value="1"/>
</dbReference>
<feature type="transmembrane region" description="Helical" evidence="5">
    <location>
        <begin position="12"/>
        <end position="32"/>
    </location>
</feature>
<sequence>MKNIKPDASEKIHESTWITLAILGSTILITMYGETMLLPAISDIISDFDISYSTSSWILTAYLISGAVMTPIAGKLSDIYGRKKMVLVIFIIYIIGIAIGGLSTNIYTLVLARIIQGIGISMFPIAFGIIRDQFPMSKIAIGIGIFSSMFAAGSVVGMAIGGTIVQNFGWQATFFTIIPVAIILWIIIKKRIKDDDTVSINDDGEQNLEFNRPKKENVQLDQSNLSGKKIKHHIDIKGAMSLALSISAFLLTLTYFANINSESNNFTSFDGIVLGSLVTLTICSMIAFVIVERKAKDPLIPLKLISDRILLPSNIILLVFGITMFMIYQTIPILVTSPIPFGFGGEAMDSAMVQLPFMIIFLIFAPSSGFIVSKIGNFKPIVVGSVLTTIGFASLFVFHTSEFLISLNLIIISAGLSLTQVGAFNITLQHTPHQYSGVSIGISVVLVLMGSSIGPVIASTYMQAFQESVVGIGGESFPSPLSYDLIFITATIISMISFPCMILLKRRTSQIIPNRA</sequence>
<feature type="transmembrane region" description="Helical" evidence="5">
    <location>
        <begin position="271"/>
        <end position="291"/>
    </location>
</feature>
<keyword evidence="3 5" id="KW-1133">Transmembrane helix</keyword>
<keyword evidence="2 5" id="KW-0812">Transmembrane</keyword>
<evidence type="ECO:0000256" key="1">
    <source>
        <dbReference type="ARBA" id="ARBA00004141"/>
    </source>
</evidence>
<feature type="transmembrane region" description="Helical" evidence="5">
    <location>
        <begin position="110"/>
        <end position="130"/>
    </location>
</feature>
<evidence type="ECO:0000313" key="8">
    <source>
        <dbReference type="Proteomes" id="UP000058925"/>
    </source>
</evidence>
<reference evidence="8" key="1">
    <citation type="submission" date="2015-10" db="EMBL/GenBank/DDBJ databases">
        <title>Niche specialization of a soil ammonia-oxidizing archaeon, Candidatus Nitrosocosmicus oleophilus.</title>
        <authorList>
            <person name="Jung M.-Y."/>
            <person name="Rhee S.-K."/>
        </authorList>
    </citation>
    <scope>NUCLEOTIDE SEQUENCE [LARGE SCALE GENOMIC DNA]</scope>
    <source>
        <strain evidence="8">MY3</strain>
    </source>
</reference>
<dbReference type="PANTHER" id="PTHR23501:SF192">
    <property type="entry name" value="TRANSPORTER"/>
    <property type="match status" value="1"/>
</dbReference>
<feature type="domain" description="Major facilitator superfamily (MFS) profile" evidence="6">
    <location>
        <begin position="19"/>
        <end position="509"/>
    </location>
</feature>
<evidence type="ECO:0000256" key="4">
    <source>
        <dbReference type="ARBA" id="ARBA00023136"/>
    </source>
</evidence>
<feature type="transmembrane region" description="Helical" evidence="5">
    <location>
        <begin position="139"/>
        <end position="162"/>
    </location>
</feature>
<keyword evidence="4 5" id="KW-0472">Membrane</keyword>
<proteinExistence type="predicted"/>
<dbReference type="GO" id="GO:0022857">
    <property type="term" value="F:transmembrane transporter activity"/>
    <property type="evidence" value="ECO:0007669"/>
    <property type="project" value="InterPro"/>
</dbReference>
<dbReference type="GeneID" id="60421458"/>
<feature type="transmembrane region" description="Helical" evidence="5">
    <location>
        <begin position="485"/>
        <end position="504"/>
    </location>
</feature>
<feature type="transmembrane region" description="Helical" evidence="5">
    <location>
        <begin position="440"/>
        <end position="465"/>
    </location>
</feature>
<name>A0A654LZ38_9ARCH</name>
<feature type="transmembrane region" description="Helical" evidence="5">
    <location>
        <begin position="381"/>
        <end position="399"/>
    </location>
</feature>
<comment type="subcellular location">
    <subcellularLocation>
        <location evidence="1">Membrane</location>
        <topology evidence="1">Multi-pass membrane protein</topology>
    </subcellularLocation>
</comment>
<dbReference type="KEGG" id="taa:NMY3_01399"/>
<gene>
    <name evidence="7" type="primary">bmr3_3</name>
    <name evidence="7" type="ORF">NMY3_01399</name>
</gene>
<dbReference type="RefSeq" id="WP_196818038.1">
    <property type="nucleotide sequence ID" value="NZ_CP012850.1"/>
</dbReference>
<dbReference type="InterPro" id="IPR036259">
    <property type="entry name" value="MFS_trans_sf"/>
</dbReference>
<feature type="transmembrane region" description="Helical" evidence="5">
    <location>
        <begin position="405"/>
        <end position="428"/>
    </location>
</feature>
<feature type="transmembrane region" description="Helical" evidence="5">
    <location>
        <begin position="85"/>
        <end position="104"/>
    </location>
</feature>
<dbReference type="AlphaFoldDB" id="A0A654LZ38"/>
<evidence type="ECO:0000313" key="7">
    <source>
        <dbReference type="EMBL" id="ALI35603.1"/>
    </source>
</evidence>